<organism evidence="7 8">
    <name type="scientific">Aspergillus indologenus CBS 114.80</name>
    <dbReference type="NCBI Taxonomy" id="1450541"/>
    <lineage>
        <taxon>Eukaryota</taxon>
        <taxon>Fungi</taxon>
        <taxon>Dikarya</taxon>
        <taxon>Ascomycota</taxon>
        <taxon>Pezizomycotina</taxon>
        <taxon>Eurotiomycetes</taxon>
        <taxon>Eurotiomycetidae</taxon>
        <taxon>Eurotiales</taxon>
        <taxon>Aspergillaceae</taxon>
        <taxon>Aspergillus</taxon>
        <taxon>Aspergillus subgen. Circumdati</taxon>
    </lineage>
</organism>
<dbReference type="SUPFAM" id="SSF51445">
    <property type="entry name" value="(Trans)glycosidases"/>
    <property type="match status" value="1"/>
</dbReference>
<name>A0A2V5JCE4_9EURO</name>
<dbReference type="Gene3D" id="3.40.630.30">
    <property type="match status" value="2"/>
</dbReference>
<protein>
    <submittedName>
        <fullName evidence="7">Beta-N-acetylglucosaminidase</fullName>
    </submittedName>
</protein>
<dbReference type="CDD" id="cd04301">
    <property type="entry name" value="NAT_SF"/>
    <property type="match status" value="2"/>
</dbReference>
<dbReference type="GO" id="GO:0016747">
    <property type="term" value="F:acyltransferase activity, transferring groups other than amino-acyl groups"/>
    <property type="evidence" value="ECO:0007669"/>
    <property type="project" value="InterPro"/>
</dbReference>
<keyword evidence="4" id="KW-0119">Carbohydrate metabolism</keyword>
<dbReference type="PROSITE" id="PS51186">
    <property type="entry name" value="GNAT"/>
    <property type="match status" value="2"/>
</dbReference>
<dbReference type="Gene3D" id="3.40.50.1700">
    <property type="entry name" value="Glycoside hydrolase family 3 C-terminal domain"/>
    <property type="match status" value="1"/>
</dbReference>
<dbReference type="Pfam" id="PF00583">
    <property type="entry name" value="Acetyltransf_1"/>
    <property type="match status" value="2"/>
</dbReference>
<dbReference type="InterPro" id="IPR036962">
    <property type="entry name" value="Glyco_hydro_3_N_sf"/>
</dbReference>
<dbReference type="Proteomes" id="UP000248817">
    <property type="component" value="Unassembled WGS sequence"/>
</dbReference>
<feature type="domain" description="N-acetyltransferase" evidence="6">
    <location>
        <begin position="710"/>
        <end position="860"/>
    </location>
</feature>
<dbReference type="InterPro" id="IPR036881">
    <property type="entry name" value="Glyco_hydro_3_C_sf"/>
</dbReference>
<keyword evidence="3" id="KW-0325">Glycoprotein</keyword>
<evidence type="ECO:0000256" key="2">
    <source>
        <dbReference type="ARBA" id="ARBA00022801"/>
    </source>
</evidence>
<dbReference type="GO" id="GO:0005975">
    <property type="term" value="P:carbohydrate metabolic process"/>
    <property type="evidence" value="ECO:0007669"/>
    <property type="project" value="InterPro"/>
</dbReference>
<dbReference type="PANTHER" id="PTHR30480:SF16">
    <property type="entry name" value="GLYCOSIDE HYDROLASE FAMILY 3 DOMAIN PROTEIN"/>
    <property type="match status" value="1"/>
</dbReference>
<dbReference type="InterPro" id="IPR050226">
    <property type="entry name" value="NagZ_Beta-hexosaminidase"/>
</dbReference>
<evidence type="ECO:0000256" key="3">
    <source>
        <dbReference type="ARBA" id="ARBA00023180"/>
    </source>
</evidence>
<dbReference type="PANTHER" id="PTHR30480">
    <property type="entry name" value="BETA-HEXOSAMINIDASE-RELATED"/>
    <property type="match status" value="1"/>
</dbReference>
<evidence type="ECO:0000256" key="4">
    <source>
        <dbReference type="ARBA" id="ARBA00023277"/>
    </source>
</evidence>
<sequence>MSSADLQKKVGQLFVVGFHGLEPSTEIKTLIHEYGVGGVVLFKRNITDVAQLRTLTDALQREAQLAGHTHPLFIGIDQENGWVTRISPPMASQLPGPMALGATNSTDLAYKVGRATGQLLRHVGINMNYGPVCDINSEPLNPVIGVRSPGDDPEFVGRFASAIARGQRQHSVISCVKHFPGHGDTATDSHYGLPVISKTREQLEQCELVPFRRATAEGIEAVMTAHISLPGLGDGKLPATLSPDVLSILRHDMEYDGMILTDCLEMDGIRATYGTEEGSVLALEAGSDSIMICHTYDVQVASIRRVCEAVEAGRVAMTRIEEAYRRVTQLKQKSLSWGEALHTDDAFESRFREIDLQNRELANAAYAKSVTVVRDTSKILPVSRSCKVVLLFPGDETPAGGAVDGEGLGRKGSYNGSVYLDALRNYNPTVTEIRYGAAGLSAEEWRNVEAADAVILTTINARESPFQRKMGQELPSRARALVSIAACNPYDFLDDPTIGTYITTYEPTLEAFSAAAATIFGAATATGKLPVSTQEPRLSIELSPLDNPDDLKQVHTVWNTSLPTYPLPLESLQKLLPQPHGHHFLARTGNTIVGFCVTYSRTTDDEKSAYLSAIAVSPAAQNQGIGSTLLQEVIAWYTTTHQITRLDLSSSFPRFWPGLPDDLPPPTTKFFENRGFIFTTPPPRHVDLYRTITDFHLEARHTAKATRQGYTFAALQPDQYEECLAGQRKNFSHNQAWVQTYITLHPKTHPNSIMTVCSPQGHQIGWTLMLDPSSPLLQTQWALPPVCGGPDARTGLIGCVGVDQDHRGKGVGVAMLAHALAHLRARGVQGVMVDWVVLEGFYESVGFDVWRGYRLGSLRI</sequence>
<dbReference type="SUPFAM" id="SSF55729">
    <property type="entry name" value="Acyl-CoA N-acyltransferases (Nat)"/>
    <property type="match status" value="2"/>
</dbReference>
<dbReference type="GO" id="GO:0004553">
    <property type="term" value="F:hydrolase activity, hydrolyzing O-glycosyl compounds"/>
    <property type="evidence" value="ECO:0007669"/>
    <property type="project" value="InterPro"/>
</dbReference>
<feature type="domain" description="N-acetyltransferase" evidence="6">
    <location>
        <begin position="540"/>
        <end position="704"/>
    </location>
</feature>
<keyword evidence="2" id="KW-0378">Hydrolase</keyword>
<dbReference type="Pfam" id="PF00933">
    <property type="entry name" value="Glyco_hydro_3"/>
    <property type="match status" value="1"/>
</dbReference>
<keyword evidence="5" id="KW-0326">Glycosidase</keyword>
<evidence type="ECO:0000256" key="1">
    <source>
        <dbReference type="ARBA" id="ARBA00005336"/>
    </source>
</evidence>
<dbReference type="AlphaFoldDB" id="A0A2V5JCE4"/>
<dbReference type="InterPro" id="IPR001764">
    <property type="entry name" value="Glyco_hydro_3_N"/>
</dbReference>
<comment type="similarity">
    <text evidence="1">Belongs to the glycosyl hydrolase 3 family.</text>
</comment>
<dbReference type="GO" id="GO:0009254">
    <property type="term" value="P:peptidoglycan turnover"/>
    <property type="evidence" value="ECO:0007669"/>
    <property type="project" value="TreeGrafter"/>
</dbReference>
<dbReference type="InterPro" id="IPR000182">
    <property type="entry name" value="GNAT_dom"/>
</dbReference>
<dbReference type="InterPro" id="IPR017853">
    <property type="entry name" value="GH"/>
</dbReference>
<evidence type="ECO:0000313" key="8">
    <source>
        <dbReference type="Proteomes" id="UP000248817"/>
    </source>
</evidence>
<keyword evidence="8" id="KW-1185">Reference proteome</keyword>
<evidence type="ECO:0000256" key="5">
    <source>
        <dbReference type="ARBA" id="ARBA00023295"/>
    </source>
</evidence>
<evidence type="ECO:0000313" key="7">
    <source>
        <dbReference type="EMBL" id="PYI33036.1"/>
    </source>
</evidence>
<proteinExistence type="inferred from homology"/>
<dbReference type="EMBL" id="KZ825487">
    <property type="protein sequence ID" value="PYI33036.1"/>
    <property type="molecule type" value="Genomic_DNA"/>
</dbReference>
<evidence type="ECO:0000259" key="6">
    <source>
        <dbReference type="PROSITE" id="PS51186"/>
    </source>
</evidence>
<accession>A0A2V5JCE4</accession>
<gene>
    <name evidence="7" type="ORF">BP00DRAFT_494139</name>
</gene>
<reference evidence="7 8" key="1">
    <citation type="submission" date="2018-02" db="EMBL/GenBank/DDBJ databases">
        <title>The genomes of Aspergillus section Nigri reveals drivers in fungal speciation.</title>
        <authorList>
            <consortium name="DOE Joint Genome Institute"/>
            <person name="Vesth T.C."/>
            <person name="Nybo J."/>
            <person name="Theobald S."/>
            <person name="Brandl J."/>
            <person name="Frisvad J.C."/>
            <person name="Nielsen K.F."/>
            <person name="Lyhne E.K."/>
            <person name="Kogle M.E."/>
            <person name="Kuo A."/>
            <person name="Riley R."/>
            <person name="Clum A."/>
            <person name="Nolan M."/>
            <person name="Lipzen A."/>
            <person name="Salamov A."/>
            <person name="Henrissat B."/>
            <person name="Wiebenga A."/>
            <person name="De vries R.P."/>
            <person name="Grigoriev I.V."/>
            <person name="Mortensen U.H."/>
            <person name="Andersen M.R."/>
            <person name="Baker S.E."/>
        </authorList>
    </citation>
    <scope>NUCLEOTIDE SEQUENCE [LARGE SCALE GENOMIC DNA]</scope>
    <source>
        <strain evidence="7 8">CBS 114.80</strain>
    </source>
</reference>
<dbReference type="InterPro" id="IPR016181">
    <property type="entry name" value="Acyl_CoA_acyltransferase"/>
</dbReference>
<dbReference type="Gene3D" id="3.20.20.300">
    <property type="entry name" value="Glycoside hydrolase, family 3, N-terminal domain"/>
    <property type="match status" value="1"/>
</dbReference>